<dbReference type="EMBL" id="QEWP01000027">
    <property type="protein sequence ID" value="PWD97707.1"/>
    <property type="molecule type" value="Genomic_DNA"/>
</dbReference>
<organism evidence="1 2">
    <name type="scientific">Marinilabilia rubra</name>
    <dbReference type="NCBI Taxonomy" id="2162893"/>
    <lineage>
        <taxon>Bacteria</taxon>
        <taxon>Pseudomonadati</taxon>
        <taxon>Bacteroidota</taxon>
        <taxon>Bacteroidia</taxon>
        <taxon>Marinilabiliales</taxon>
        <taxon>Marinilabiliaceae</taxon>
        <taxon>Marinilabilia</taxon>
    </lineage>
</organism>
<comment type="caution">
    <text evidence="1">The sequence shown here is derived from an EMBL/GenBank/DDBJ whole genome shotgun (WGS) entry which is preliminary data.</text>
</comment>
<name>A0A2U2B3U4_9BACT</name>
<evidence type="ECO:0000313" key="2">
    <source>
        <dbReference type="Proteomes" id="UP000244956"/>
    </source>
</evidence>
<accession>A0A2U2B3U4</accession>
<keyword evidence="2" id="KW-1185">Reference proteome</keyword>
<dbReference type="RefSeq" id="WP_109266124.1">
    <property type="nucleotide sequence ID" value="NZ_QEWP01000027.1"/>
</dbReference>
<protein>
    <submittedName>
        <fullName evidence="1">FeoB-associated Cys-rich membrane protein</fullName>
    </submittedName>
</protein>
<sequence>MIQEILTGITVTGAFVYTIYSFWKTMFAGSGSACGGGCPSCEAKNLLIKDINQSGRKPNFNSFKPFKQ</sequence>
<dbReference type="AlphaFoldDB" id="A0A2U2B3U4"/>
<evidence type="ECO:0000313" key="1">
    <source>
        <dbReference type="EMBL" id="PWD97707.1"/>
    </source>
</evidence>
<dbReference type="Pfam" id="PF12669">
    <property type="entry name" value="FeoB_associated"/>
    <property type="match status" value="1"/>
</dbReference>
<gene>
    <name evidence="1" type="ORF">DDZ16_19325</name>
</gene>
<reference evidence="1 2" key="1">
    <citation type="submission" date="2018-05" db="EMBL/GenBank/DDBJ databases">
        <title>Marinilabilia rubrum sp. nov., isolated from saltern sediment.</title>
        <authorList>
            <person name="Zhang R."/>
        </authorList>
    </citation>
    <scope>NUCLEOTIDE SEQUENCE [LARGE SCALE GENOMIC DNA]</scope>
    <source>
        <strain evidence="1 2">WTE16</strain>
    </source>
</reference>
<dbReference type="Proteomes" id="UP000244956">
    <property type="component" value="Unassembled WGS sequence"/>
</dbReference>
<proteinExistence type="predicted"/>